<reference evidence="1" key="2">
    <citation type="submission" date="2021-01" db="EMBL/GenBank/DDBJ databases">
        <authorList>
            <person name="Schikora-Tamarit M.A."/>
        </authorList>
    </citation>
    <scope>NUCLEOTIDE SEQUENCE</scope>
    <source>
        <strain evidence="1">CBS2887</strain>
    </source>
</reference>
<protein>
    <submittedName>
        <fullName evidence="1">Uncharacterized protein</fullName>
    </submittedName>
</protein>
<accession>A0A9P8PTV1</accession>
<name>A0A9P8PTV1_WICPI</name>
<reference evidence="1" key="1">
    <citation type="journal article" date="2021" name="Open Biol.">
        <title>Shared evolutionary footprints suggest mitochondrial oxidative damage underlies multiple complex I losses in fungi.</title>
        <authorList>
            <person name="Schikora-Tamarit M.A."/>
            <person name="Marcet-Houben M."/>
            <person name="Nosek J."/>
            <person name="Gabaldon T."/>
        </authorList>
    </citation>
    <scope>NUCLEOTIDE SEQUENCE</scope>
    <source>
        <strain evidence="1">CBS2887</strain>
    </source>
</reference>
<sequence length="80" mass="8712">MVLWVQFSFKPAEPLVGSSKFLMENGKAEAFFLISVKTALEDFNFNCQSIGNLTGDWGGLGGTNDDSFRDNGGKTIDLDT</sequence>
<dbReference type="EMBL" id="JAEUBG010005133">
    <property type="protein sequence ID" value="KAH3678176.1"/>
    <property type="molecule type" value="Genomic_DNA"/>
</dbReference>
<dbReference type="AlphaFoldDB" id="A0A9P8PTV1"/>
<proteinExistence type="predicted"/>
<evidence type="ECO:0000313" key="1">
    <source>
        <dbReference type="EMBL" id="KAH3678176.1"/>
    </source>
</evidence>
<comment type="caution">
    <text evidence="1">The sequence shown here is derived from an EMBL/GenBank/DDBJ whole genome shotgun (WGS) entry which is preliminary data.</text>
</comment>
<gene>
    <name evidence="1" type="ORF">WICPIJ_008911</name>
</gene>
<dbReference type="Proteomes" id="UP000774326">
    <property type="component" value="Unassembled WGS sequence"/>
</dbReference>
<organism evidence="1 2">
    <name type="scientific">Wickerhamomyces pijperi</name>
    <name type="common">Yeast</name>
    <name type="synonym">Pichia pijperi</name>
    <dbReference type="NCBI Taxonomy" id="599730"/>
    <lineage>
        <taxon>Eukaryota</taxon>
        <taxon>Fungi</taxon>
        <taxon>Dikarya</taxon>
        <taxon>Ascomycota</taxon>
        <taxon>Saccharomycotina</taxon>
        <taxon>Saccharomycetes</taxon>
        <taxon>Phaffomycetales</taxon>
        <taxon>Wickerhamomycetaceae</taxon>
        <taxon>Wickerhamomyces</taxon>
    </lineage>
</organism>
<evidence type="ECO:0000313" key="2">
    <source>
        <dbReference type="Proteomes" id="UP000774326"/>
    </source>
</evidence>
<keyword evidence="2" id="KW-1185">Reference proteome</keyword>